<dbReference type="GO" id="GO:0000917">
    <property type="term" value="P:division septum assembly"/>
    <property type="evidence" value="ECO:0007669"/>
    <property type="project" value="UniProtKB-KW"/>
</dbReference>
<feature type="coiled-coil region" evidence="3">
    <location>
        <begin position="6"/>
        <end position="75"/>
    </location>
</feature>
<dbReference type="HAMAP" id="MF_01196">
    <property type="entry name" value="ZapB"/>
    <property type="match status" value="1"/>
</dbReference>
<dbReference type="Gene3D" id="1.20.5.340">
    <property type="match status" value="1"/>
</dbReference>
<reference evidence="4 5" key="1">
    <citation type="submission" date="2019-03" db="EMBL/GenBank/DDBJ databases">
        <title>Genomic Encyclopedia of Type Strains, Phase IV (KMG-IV): sequencing the most valuable type-strain genomes for metagenomic binning, comparative biology and taxonomic classification.</title>
        <authorList>
            <person name="Goeker M."/>
        </authorList>
    </citation>
    <scope>NUCLEOTIDE SEQUENCE [LARGE SCALE GENOMIC DNA]</scope>
    <source>
        <strain evidence="4 5">DSM 28404</strain>
    </source>
</reference>
<dbReference type="GO" id="GO:0043093">
    <property type="term" value="P:FtsZ-dependent cytokinesis"/>
    <property type="evidence" value="ECO:0007669"/>
    <property type="project" value="UniProtKB-UniRule"/>
</dbReference>
<organism evidence="4 5">
    <name type="scientific">Cricetibacter osteomyelitidis</name>
    <dbReference type="NCBI Taxonomy" id="1521931"/>
    <lineage>
        <taxon>Bacteria</taxon>
        <taxon>Pseudomonadati</taxon>
        <taxon>Pseudomonadota</taxon>
        <taxon>Gammaproteobacteria</taxon>
        <taxon>Pasteurellales</taxon>
        <taxon>Pasteurellaceae</taxon>
        <taxon>Cricetibacter</taxon>
    </lineage>
</organism>
<proteinExistence type="inferred from homology"/>
<keyword evidence="2 3" id="KW-0717">Septation</keyword>
<sequence length="79" mass="9475">MSFEILDQLEAKIKQAVETIELLQLELEEKNERINQLDAEKNNVCQERDTLRNENEQLRNEHNNWQERLRSLLGKIDNV</sequence>
<comment type="subunit">
    <text evidence="3">Homodimer. The ends of the coiled-coil dimer bind to each other, forming polymers. Interacts with FtsZ.</text>
</comment>
<dbReference type="InterPro" id="IPR009252">
    <property type="entry name" value="Cell_div_ZapB"/>
</dbReference>
<accession>A0A4R2T322</accession>
<comment type="caution">
    <text evidence="4">The sequence shown here is derived from an EMBL/GenBank/DDBJ whole genome shotgun (WGS) entry which is preliminary data.</text>
</comment>
<protein>
    <recommendedName>
        <fullName evidence="3">Cell division protein ZapB</fullName>
    </recommendedName>
</protein>
<comment type="subcellular location">
    <subcellularLocation>
        <location evidence="3">Cytoplasm</location>
    </subcellularLocation>
    <text evidence="3">Localizes to the septum at mid-cell, in a FtsZ-like pattern.</text>
</comment>
<evidence type="ECO:0000313" key="5">
    <source>
        <dbReference type="Proteomes" id="UP000295763"/>
    </source>
</evidence>
<keyword evidence="3" id="KW-0963">Cytoplasm</keyword>
<dbReference type="OrthoDB" id="6554593at2"/>
<dbReference type="Proteomes" id="UP000295763">
    <property type="component" value="Unassembled WGS sequence"/>
</dbReference>
<keyword evidence="1 3" id="KW-0175">Coiled coil</keyword>
<dbReference type="Pfam" id="PF06005">
    <property type="entry name" value="ZapB"/>
    <property type="match status" value="1"/>
</dbReference>
<evidence type="ECO:0000256" key="2">
    <source>
        <dbReference type="ARBA" id="ARBA00023210"/>
    </source>
</evidence>
<dbReference type="AlphaFoldDB" id="A0A4R2T322"/>
<keyword evidence="3 4" id="KW-0132">Cell division</keyword>
<evidence type="ECO:0000256" key="1">
    <source>
        <dbReference type="ARBA" id="ARBA00023054"/>
    </source>
</evidence>
<keyword evidence="3" id="KW-0131">Cell cycle</keyword>
<comment type="similarity">
    <text evidence="3">Belongs to the ZapB family.</text>
</comment>
<dbReference type="RefSeq" id="WP_131974781.1">
    <property type="nucleotide sequence ID" value="NZ_SLYB01000002.1"/>
</dbReference>
<name>A0A4R2T322_9PAST</name>
<dbReference type="GO" id="GO:0005737">
    <property type="term" value="C:cytoplasm"/>
    <property type="evidence" value="ECO:0007669"/>
    <property type="project" value="UniProtKB-SubCell"/>
</dbReference>
<gene>
    <name evidence="3" type="primary">zapB</name>
    <name evidence="4" type="ORF">EDC44_102133</name>
</gene>
<comment type="function">
    <text evidence="3">Non-essential, abundant cell division factor that is required for proper Z-ring formation. It is recruited early to the divisome by direct interaction with FtsZ, stimulating Z-ring assembly and thereby promoting cell division earlier in the cell cycle. Its recruitment to the Z-ring requires functional FtsA or ZipA.</text>
</comment>
<evidence type="ECO:0000313" key="4">
    <source>
        <dbReference type="EMBL" id="TCP97329.1"/>
    </source>
</evidence>
<keyword evidence="5" id="KW-1185">Reference proteome</keyword>
<evidence type="ECO:0000256" key="3">
    <source>
        <dbReference type="HAMAP-Rule" id="MF_01196"/>
    </source>
</evidence>
<dbReference type="EMBL" id="SLYB01000002">
    <property type="protein sequence ID" value="TCP97329.1"/>
    <property type="molecule type" value="Genomic_DNA"/>
</dbReference>